<sequence>MVTEYPGVGASRSDVILGSGLSGMVAAYIRARALEDNAASNENWNAQSVFRRKAGRARRPFAFRTRRTEEGGENGRG</sequence>
<keyword evidence="2" id="KW-1185">Reference proteome</keyword>
<dbReference type="AlphaFoldDB" id="A0A1G8LE79"/>
<dbReference type="EMBL" id="FNEI01000003">
    <property type="protein sequence ID" value="SDI53965.1"/>
    <property type="molecule type" value="Genomic_DNA"/>
</dbReference>
<proteinExistence type="predicted"/>
<dbReference type="STRING" id="1045773.SAMN05216555_10340"/>
<evidence type="ECO:0000313" key="1">
    <source>
        <dbReference type="EMBL" id="SDI53965.1"/>
    </source>
</evidence>
<reference evidence="2" key="1">
    <citation type="submission" date="2016-10" db="EMBL/GenBank/DDBJ databases">
        <authorList>
            <person name="Varghese N."/>
            <person name="Submissions S."/>
        </authorList>
    </citation>
    <scope>NUCLEOTIDE SEQUENCE [LARGE SCALE GENOMIC DNA]</scope>
    <source>
        <strain evidence="2">CGMCC 1.10783</strain>
    </source>
</reference>
<organism evidence="1 2">
    <name type="scientific">Arthrobacter cupressi</name>
    <dbReference type="NCBI Taxonomy" id="1045773"/>
    <lineage>
        <taxon>Bacteria</taxon>
        <taxon>Bacillati</taxon>
        <taxon>Actinomycetota</taxon>
        <taxon>Actinomycetes</taxon>
        <taxon>Micrococcales</taxon>
        <taxon>Micrococcaceae</taxon>
        <taxon>Arthrobacter</taxon>
    </lineage>
</organism>
<dbReference type="OrthoDB" id="4950557at2"/>
<accession>A0A1G8LE79</accession>
<name>A0A1G8LE79_9MICC</name>
<gene>
    <name evidence="1" type="ORF">SAMN05216555_10340</name>
</gene>
<evidence type="ECO:0000313" key="2">
    <source>
        <dbReference type="Proteomes" id="UP000182130"/>
    </source>
</evidence>
<protein>
    <submittedName>
        <fullName evidence="1">Uncharacterized protein</fullName>
    </submittedName>
</protein>
<dbReference type="Proteomes" id="UP000182130">
    <property type="component" value="Unassembled WGS sequence"/>
</dbReference>